<gene>
    <name evidence="1" type="primary">Cnig_chr_X.g25350</name>
    <name evidence="1" type="ORF">B9Z55_025350</name>
</gene>
<keyword evidence="2" id="KW-1185">Reference proteome</keyword>
<organism evidence="1 2">
    <name type="scientific">Caenorhabditis nigoni</name>
    <dbReference type="NCBI Taxonomy" id="1611254"/>
    <lineage>
        <taxon>Eukaryota</taxon>
        <taxon>Metazoa</taxon>
        <taxon>Ecdysozoa</taxon>
        <taxon>Nematoda</taxon>
        <taxon>Chromadorea</taxon>
        <taxon>Rhabditida</taxon>
        <taxon>Rhabditina</taxon>
        <taxon>Rhabditomorpha</taxon>
        <taxon>Rhabditoidea</taxon>
        <taxon>Rhabditidae</taxon>
        <taxon>Peloderinae</taxon>
        <taxon>Caenorhabditis</taxon>
    </lineage>
</organism>
<name>A0A2G5SY99_9PELO</name>
<dbReference type="AlphaFoldDB" id="A0A2G5SY99"/>
<reference evidence="2" key="1">
    <citation type="submission" date="2017-10" db="EMBL/GenBank/DDBJ databases">
        <title>Rapid genome shrinkage in a self-fertile nematode reveals novel sperm competition proteins.</title>
        <authorList>
            <person name="Yin D."/>
            <person name="Schwarz E.M."/>
            <person name="Thomas C.G."/>
            <person name="Felde R.L."/>
            <person name="Korf I.F."/>
            <person name="Cutter A.D."/>
            <person name="Schartner C.M."/>
            <person name="Ralston E.J."/>
            <person name="Meyer B.J."/>
            <person name="Haag E.S."/>
        </authorList>
    </citation>
    <scope>NUCLEOTIDE SEQUENCE [LARGE SCALE GENOMIC DNA]</scope>
    <source>
        <strain evidence="2">JU1422</strain>
    </source>
</reference>
<sequence length="118" mass="14258">MALIHPRIRILLTYRSCVSEYRIHIYFQLRSLSTKMENVMHQPRNMPDNELADPEVPEEILHLFREIKVIGEMLYVIGCEPRSRNGMDIIEDLYVDFWQLYRRLVQHNARLIQELFNN</sequence>
<dbReference type="EMBL" id="PDUG01000006">
    <property type="protein sequence ID" value="PIC20010.1"/>
    <property type="molecule type" value="Genomic_DNA"/>
</dbReference>
<dbReference type="OrthoDB" id="5887373at2759"/>
<proteinExistence type="predicted"/>
<evidence type="ECO:0000313" key="2">
    <source>
        <dbReference type="Proteomes" id="UP000230233"/>
    </source>
</evidence>
<protein>
    <submittedName>
        <fullName evidence="1">Uncharacterized protein</fullName>
    </submittedName>
</protein>
<comment type="caution">
    <text evidence="1">The sequence shown here is derived from an EMBL/GenBank/DDBJ whole genome shotgun (WGS) entry which is preliminary data.</text>
</comment>
<dbReference type="Proteomes" id="UP000230233">
    <property type="component" value="Chromosome X"/>
</dbReference>
<accession>A0A2G5SY99</accession>
<evidence type="ECO:0000313" key="1">
    <source>
        <dbReference type="EMBL" id="PIC20010.1"/>
    </source>
</evidence>